<evidence type="ECO:0000313" key="2">
    <source>
        <dbReference type="EMBL" id="CEG36296.1"/>
    </source>
</evidence>
<feature type="region of interest" description="Disordered" evidence="1">
    <location>
        <begin position="1"/>
        <end position="28"/>
    </location>
</feature>
<protein>
    <submittedName>
        <fullName evidence="2">Uncharacterized protein</fullName>
    </submittedName>
</protein>
<accession>A0A0P1A6Q8</accession>
<feature type="compositionally biased region" description="Basic and acidic residues" evidence="1">
    <location>
        <begin position="8"/>
        <end position="20"/>
    </location>
</feature>
<dbReference type="Proteomes" id="UP000054928">
    <property type="component" value="Unassembled WGS sequence"/>
</dbReference>
<organism evidence="2 3">
    <name type="scientific">Plasmopara halstedii</name>
    <name type="common">Downy mildew of sunflower</name>
    <dbReference type="NCBI Taxonomy" id="4781"/>
    <lineage>
        <taxon>Eukaryota</taxon>
        <taxon>Sar</taxon>
        <taxon>Stramenopiles</taxon>
        <taxon>Oomycota</taxon>
        <taxon>Peronosporomycetes</taxon>
        <taxon>Peronosporales</taxon>
        <taxon>Peronosporaceae</taxon>
        <taxon>Plasmopara</taxon>
    </lineage>
</organism>
<dbReference type="EMBL" id="CCYD01000178">
    <property type="protein sequence ID" value="CEG36296.1"/>
    <property type="molecule type" value="Genomic_DNA"/>
</dbReference>
<sequence>MEDMGSSDDDHPADAGDRARSNIASSGDEADKDNFFVARLQGWQGTYGIRCRSRQANGAVHVRLFPVHEGSILSYRCCTKVGQQTALSRHFFMTNGRPTQIDARTSRRNESLNDLQF</sequence>
<dbReference type="RefSeq" id="XP_024572665.1">
    <property type="nucleotide sequence ID" value="XM_024719235.1"/>
</dbReference>
<name>A0A0P1A6Q8_PLAHL</name>
<dbReference type="AlphaFoldDB" id="A0A0P1A6Q8"/>
<evidence type="ECO:0000313" key="3">
    <source>
        <dbReference type="Proteomes" id="UP000054928"/>
    </source>
</evidence>
<proteinExistence type="predicted"/>
<reference evidence="3" key="1">
    <citation type="submission" date="2014-09" db="EMBL/GenBank/DDBJ databases">
        <authorList>
            <person name="Sharma Rahul"/>
            <person name="Thines Marco"/>
        </authorList>
    </citation>
    <scope>NUCLEOTIDE SEQUENCE [LARGE SCALE GENOMIC DNA]</scope>
</reference>
<evidence type="ECO:0000256" key="1">
    <source>
        <dbReference type="SAM" id="MobiDB-lite"/>
    </source>
</evidence>
<keyword evidence="3" id="KW-1185">Reference proteome</keyword>
<dbReference type="GeneID" id="36397259"/>